<dbReference type="Proteomes" id="UP000887580">
    <property type="component" value="Unplaced"/>
</dbReference>
<reference evidence="2" key="1">
    <citation type="submission" date="2022-11" db="UniProtKB">
        <authorList>
            <consortium name="WormBaseParasite"/>
        </authorList>
    </citation>
    <scope>IDENTIFICATION</scope>
</reference>
<dbReference type="WBParaSite" id="PS1159_v2.g13896.t1">
    <property type="protein sequence ID" value="PS1159_v2.g13896.t1"/>
    <property type="gene ID" value="PS1159_v2.g13896"/>
</dbReference>
<organism evidence="1 2">
    <name type="scientific">Panagrolaimus sp. PS1159</name>
    <dbReference type="NCBI Taxonomy" id="55785"/>
    <lineage>
        <taxon>Eukaryota</taxon>
        <taxon>Metazoa</taxon>
        <taxon>Ecdysozoa</taxon>
        <taxon>Nematoda</taxon>
        <taxon>Chromadorea</taxon>
        <taxon>Rhabditida</taxon>
        <taxon>Tylenchina</taxon>
        <taxon>Panagrolaimomorpha</taxon>
        <taxon>Panagrolaimoidea</taxon>
        <taxon>Panagrolaimidae</taxon>
        <taxon>Panagrolaimus</taxon>
    </lineage>
</organism>
<evidence type="ECO:0000313" key="1">
    <source>
        <dbReference type="Proteomes" id="UP000887580"/>
    </source>
</evidence>
<sequence>METKDDFLFSRNNSQSFVKDNYHFDNDNHYSNLILNQNYKILIPVQTLSKTCKYKNYGVSDNYDGNEKIQSLNKSSSNFSIFNKETEEFKKQWKKDCSKPNKSSTLSLHISAYKNSKNDKPIFADSTTFLIQNSFEFPRQQQNDEILEPEISHFKASQRLINPSEASNKIDQQGNDYKMFLFAKLNNLHFNFPKLLCGEYSNSSNESDEMEINANVELKVSESSTKDAIELDKLDGIEKMKIKIAEMKEEFEKNQKIEQQKPEHEAEIVQLKEADKLQMENLAEQKSQIIQETKALKIELEEIEEIFCEEKKAHEKEVTKLKAEIHAAKRGEKAKHDSEINVEILRSTNAMIRMQKDFEKKCLSTDVEMDESQKEEEDKEKLNLQTKLNELDETFTKLLNADRIVQLKDFITDSGHINTSLNENSIVIFKDLTYDGFEDWLADGRVLNLKSHDFQFCITKNFRASNIPISNVIEQIFYSNIKNLWLQKIYLTFSEYIKLVGACNIYNLFFDQVTVINEYGIGVDVADLLKELPNIETFFYSLKNGETFSCNKFAALPSFTHLQEIKLVGIEEKKFDLKIFGEFIKKNPTAKYFLYFYCSNQFYHQINTTLMELLPTLPSTCRIYISKC</sequence>
<name>A0AC35F7J0_9BILA</name>
<protein>
    <submittedName>
        <fullName evidence="2">Uncharacterized protein</fullName>
    </submittedName>
</protein>
<evidence type="ECO:0000313" key="2">
    <source>
        <dbReference type="WBParaSite" id="PS1159_v2.g13896.t1"/>
    </source>
</evidence>
<proteinExistence type="predicted"/>
<accession>A0AC35F7J0</accession>